<dbReference type="AlphaFoldDB" id="A0A239NWA4"/>
<sequence length="39" mass="4338">GNRADLVVLDRDPFTEPAADIWQAKVAMTFVDGEQVYQA</sequence>
<dbReference type="Proteomes" id="UP000198282">
    <property type="component" value="Unassembled WGS sequence"/>
</dbReference>
<reference evidence="2 3" key="1">
    <citation type="submission" date="2017-06" db="EMBL/GenBank/DDBJ databases">
        <authorList>
            <person name="Kim H.J."/>
            <person name="Triplett B.A."/>
        </authorList>
    </citation>
    <scope>NUCLEOTIDE SEQUENCE [LARGE SCALE GENOMIC DNA]</scope>
    <source>
        <strain evidence="2 3">CGMCC 4.2132</strain>
    </source>
</reference>
<evidence type="ECO:0000313" key="3">
    <source>
        <dbReference type="Proteomes" id="UP000198282"/>
    </source>
</evidence>
<dbReference type="InterPro" id="IPR013108">
    <property type="entry name" value="Amidohydro_3"/>
</dbReference>
<protein>
    <recommendedName>
        <fullName evidence="1">Amidohydrolase 3 domain-containing protein</fullName>
    </recommendedName>
</protein>
<accession>A0A239NWA4</accession>
<dbReference type="Gene3D" id="2.30.40.10">
    <property type="entry name" value="Urease, subunit C, domain 1"/>
    <property type="match status" value="1"/>
</dbReference>
<dbReference type="OrthoDB" id="3173428at2"/>
<dbReference type="SUPFAM" id="SSF51338">
    <property type="entry name" value="Composite domain of metallo-dependent hydrolases"/>
    <property type="match status" value="1"/>
</dbReference>
<dbReference type="InterPro" id="IPR011059">
    <property type="entry name" value="Metal-dep_hydrolase_composite"/>
</dbReference>
<proteinExistence type="predicted"/>
<gene>
    <name evidence="2" type="ORF">SAMN05216276_10721</name>
</gene>
<dbReference type="GO" id="GO:0016810">
    <property type="term" value="F:hydrolase activity, acting on carbon-nitrogen (but not peptide) bonds"/>
    <property type="evidence" value="ECO:0007669"/>
    <property type="project" value="InterPro"/>
</dbReference>
<dbReference type="Pfam" id="PF07969">
    <property type="entry name" value="Amidohydro_3"/>
    <property type="match status" value="1"/>
</dbReference>
<evidence type="ECO:0000259" key="1">
    <source>
        <dbReference type="Pfam" id="PF07969"/>
    </source>
</evidence>
<evidence type="ECO:0000313" key="2">
    <source>
        <dbReference type="EMBL" id="SNT59126.1"/>
    </source>
</evidence>
<feature type="domain" description="Amidohydrolase 3" evidence="1">
    <location>
        <begin position="1"/>
        <end position="37"/>
    </location>
</feature>
<keyword evidence="3" id="KW-1185">Reference proteome</keyword>
<feature type="non-terminal residue" evidence="2">
    <location>
        <position position="1"/>
    </location>
</feature>
<name>A0A239NWA4_9ACTN</name>
<organism evidence="2 3">
    <name type="scientific">Streptosporangium subroseum</name>
    <dbReference type="NCBI Taxonomy" id="106412"/>
    <lineage>
        <taxon>Bacteria</taxon>
        <taxon>Bacillati</taxon>
        <taxon>Actinomycetota</taxon>
        <taxon>Actinomycetes</taxon>
        <taxon>Streptosporangiales</taxon>
        <taxon>Streptosporangiaceae</taxon>
        <taxon>Streptosporangium</taxon>
    </lineage>
</organism>
<dbReference type="EMBL" id="FZOD01000072">
    <property type="protein sequence ID" value="SNT59126.1"/>
    <property type="molecule type" value="Genomic_DNA"/>
</dbReference>